<reference evidence="2 3" key="2">
    <citation type="journal article" date="2013" name="PLoS ONE">
        <title>INDIGO - INtegrated Data Warehouse of MIcrobial GenOmes with Examples from the Red Sea Extremophiles.</title>
        <authorList>
            <person name="Alam I."/>
            <person name="Antunes A."/>
            <person name="Kamau A.A."/>
            <person name="Ba Alawi W."/>
            <person name="Kalkatawi M."/>
            <person name="Stingl U."/>
            <person name="Bajic V.B."/>
        </authorList>
    </citation>
    <scope>NUCLEOTIDE SEQUENCE [LARGE SCALE GENOMIC DNA]</scope>
    <source>
        <strain evidence="2 3">SSD-17B</strain>
    </source>
</reference>
<dbReference type="Pfam" id="PF22564">
    <property type="entry name" value="HAAS"/>
    <property type="match status" value="1"/>
</dbReference>
<keyword evidence="1" id="KW-0472">Membrane</keyword>
<keyword evidence="3" id="KW-1185">Reference proteome</keyword>
<keyword evidence="1" id="KW-1133">Transmembrane helix</keyword>
<evidence type="ECO:0000313" key="2">
    <source>
        <dbReference type="EMBL" id="ERJ11194.1"/>
    </source>
</evidence>
<name>U2FIV8_9MOLU</name>
<organism evidence="2 3">
    <name type="scientific">Haloplasma contractile SSD-17B</name>
    <dbReference type="NCBI Taxonomy" id="1033810"/>
    <lineage>
        <taxon>Bacteria</taxon>
        <taxon>Bacillati</taxon>
        <taxon>Mycoplasmatota</taxon>
        <taxon>Mollicutes</taxon>
        <taxon>Haloplasmatales</taxon>
        <taxon>Haloplasmataceae</taxon>
        <taxon>Haloplasma</taxon>
    </lineage>
</organism>
<comment type="caution">
    <text evidence="2">The sequence shown here is derived from an EMBL/GenBank/DDBJ whole genome shotgun (WGS) entry which is preliminary data.</text>
</comment>
<dbReference type="OrthoDB" id="9804829at2"/>
<accession>U2FIV8</accession>
<dbReference type="InParanoid" id="U2FIV8"/>
<reference evidence="2 3" key="1">
    <citation type="journal article" date="2011" name="J. Bacteriol.">
        <title>Genome sequence of Haloplasma contractile, an unusual contractile bacterium from a deep-sea anoxic brine lake.</title>
        <authorList>
            <person name="Antunes A."/>
            <person name="Alam I."/>
            <person name="El Dorry H."/>
            <person name="Siam R."/>
            <person name="Robertson A."/>
            <person name="Bajic V.B."/>
            <person name="Stingl U."/>
        </authorList>
    </citation>
    <scope>NUCLEOTIDE SEQUENCE [LARGE SCALE GENOMIC DNA]</scope>
    <source>
        <strain evidence="2 3">SSD-17B</strain>
    </source>
</reference>
<evidence type="ECO:0000313" key="3">
    <source>
        <dbReference type="Proteomes" id="UP000005707"/>
    </source>
</evidence>
<dbReference type="eggNOG" id="COG4709">
    <property type="taxonomic scope" value="Bacteria"/>
</dbReference>
<dbReference type="EMBL" id="AFNU02000014">
    <property type="protein sequence ID" value="ERJ11194.1"/>
    <property type="molecule type" value="Genomic_DNA"/>
</dbReference>
<gene>
    <name evidence="2" type="ORF">HLPCO_002763</name>
</gene>
<feature type="transmembrane region" description="Helical" evidence="1">
    <location>
        <begin position="107"/>
        <end position="133"/>
    </location>
</feature>
<keyword evidence="1" id="KW-0812">Transmembrane</keyword>
<dbReference type="AlphaFoldDB" id="U2FIV8"/>
<evidence type="ECO:0000256" key="1">
    <source>
        <dbReference type="SAM" id="Phobius"/>
    </source>
</evidence>
<feature type="transmembrane region" description="Helical" evidence="1">
    <location>
        <begin position="78"/>
        <end position="101"/>
    </location>
</feature>
<sequence length="190" mass="21910">MNKNEFMNQLNRSLLNIPNEDRKEILFDYQEHFEVGLHEGRTEEDIANSLGNPRMIAKQMKANYMITRAEQNTSFSNIIRALFATGALGFFNFFFITIVFIPVVSVLFAFFVSGLALVFSGFIILIASIVAPFNPDVFNLMVHPVASFFLSIGVIIMGLLWSIGMYYVFKLFYRFMVHYLKINIDFIKNK</sequence>
<protein>
    <submittedName>
        <fullName evidence="2">Membrane protein</fullName>
    </submittedName>
</protein>
<dbReference type="Proteomes" id="UP000005707">
    <property type="component" value="Unassembled WGS sequence"/>
</dbReference>
<proteinExistence type="predicted"/>
<feature type="transmembrane region" description="Helical" evidence="1">
    <location>
        <begin position="145"/>
        <end position="169"/>
    </location>
</feature>
<dbReference type="STRING" id="1033810.HLPCO_002763"/>
<dbReference type="RefSeq" id="WP_008824619.1">
    <property type="nucleotide sequence ID" value="NZ_AFNU02000014.1"/>
</dbReference>